<dbReference type="Gene3D" id="3.40.50.1240">
    <property type="entry name" value="Phosphoglycerate mutase-like"/>
    <property type="match status" value="1"/>
</dbReference>
<dbReference type="Pfam" id="PF00300">
    <property type="entry name" value="His_Phos_1"/>
    <property type="match status" value="1"/>
</dbReference>
<protein>
    <submittedName>
        <fullName evidence="1">Phosphohistidine phosphatase</fullName>
    </submittedName>
</protein>
<dbReference type="GO" id="GO:0101006">
    <property type="term" value="F:protein histidine phosphatase activity"/>
    <property type="evidence" value="ECO:0007669"/>
    <property type="project" value="InterPro"/>
</dbReference>
<name>A0A0D0J5H2_9PSED</name>
<dbReference type="CDD" id="cd07067">
    <property type="entry name" value="HP_PGM_like"/>
    <property type="match status" value="1"/>
</dbReference>
<dbReference type="NCBIfam" id="TIGR00249">
    <property type="entry name" value="sixA"/>
    <property type="match status" value="1"/>
</dbReference>
<dbReference type="SMART" id="SM00855">
    <property type="entry name" value="PGAM"/>
    <property type="match status" value="1"/>
</dbReference>
<dbReference type="Proteomes" id="UP000032068">
    <property type="component" value="Unassembled WGS sequence"/>
</dbReference>
<sequence>MRIWLLRHGQAHPEARTDAQRELTDYGRDEVRQSLELLRGRSLDAIFVSPYVRAQQTAALVRDALASSAELHTVPWLTPESDPRDSLGKLQRLSGQELLLVSHQPFIGALGGLLVHGHRQQPLSMHTASLAMLEGEELIAGLMSLELLAHPDLR</sequence>
<reference evidence="1 2" key="1">
    <citation type="submission" date="2014-12" db="EMBL/GenBank/DDBJ databases">
        <title>16Stimator: statistical estimation of ribosomal gene copy numbers from draft genome assemblies.</title>
        <authorList>
            <person name="Perisin M.A."/>
            <person name="Vetter M."/>
            <person name="Gilbert J.A."/>
            <person name="Bergelson J."/>
        </authorList>
    </citation>
    <scope>NUCLEOTIDE SEQUENCE [LARGE SCALE GENOMIC DNA]</scope>
    <source>
        <strain evidence="1 2">MEJ086</strain>
    </source>
</reference>
<dbReference type="AlphaFoldDB" id="A0A0D0J5H2"/>
<dbReference type="RefSeq" id="WP_042553801.1">
    <property type="nucleotide sequence ID" value="NZ_JXQW01000025.1"/>
</dbReference>
<proteinExistence type="predicted"/>
<gene>
    <name evidence="1" type="ORF">RU08_10735</name>
</gene>
<dbReference type="InterPro" id="IPR004449">
    <property type="entry name" value="SixA"/>
</dbReference>
<dbReference type="EMBL" id="JXQW01000025">
    <property type="protein sequence ID" value="KIQ00816.1"/>
    <property type="molecule type" value="Genomic_DNA"/>
</dbReference>
<organism evidence="1 2">
    <name type="scientific">Pseudomonas fulva</name>
    <dbReference type="NCBI Taxonomy" id="47880"/>
    <lineage>
        <taxon>Bacteria</taxon>
        <taxon>Pseudomonadati</taxon>
        <taxon>Pseudomonadota</taxon>
        <taxon>Gammaproteobacteria</taxon>
        <taxon>Pseudomonadales</taxon>
        <taxon>Pseudomonadaceae</taxon>
        <taxon>Pseudomonas</taxon>
    </lineage>
</organism>
<accession>A0A0D0J5H2</accession>
<evidence type="ECO:0000313" key="2">
    <source>
        <dbReference type="Proteomes" id="UP000032068"/>
    </source>
</evidence>
<dbReference type="OrthoDB" id="92610at2"/>
<dbReference type="GO" id="GO:0005737">
    <property type="term" value="C:cytoplasm"/>
    <property type="evidence" value="ECO:0007669"/>
    <property type="project" value="InterPro"/>
</dbReference>
<dbReference type="SUPFAM" id="SSF53254">
    <property type="entry name" value="Phosphoglycerate mutase-like"/>
    <property type="match status" value="1"/>
</dbReference>
<comment type="caution">
    <text evidence="1">The sequence shown here is derived from an EMBL/GenBank/DDBJ whole genome shotgun (WGS) entry which is preliminary data.</text>
</comment>
<dbReference type="InterPro" id="IPR029033">
    <property type="entry name" value="His_PPase_superfam"/>
</dbReference>
<evidence type="ECO:0000313" key="1">
    <source>
        <dbReference type="EMBL" id="KIQ00816.1"/>
    </source>
</evidence>
<dbReference type="InterPro" id="IPR013078">
    <property type="entry name" value="His_Pase_superF_clade-1"/>
</dbReference>